<proteinExistence type="predicted"/>
<accession>A0A516X8C0</accession>
<reference evidence="6 7" key="1">
    <citation type="submission" date="2019-07" db="EMBL/GenBank/DDBJ databases">
        <title>Tomitella cavernea sp. nov., an actinomycete isolated from soil.</title>
        <authorList>
            <person name="Cheng J."/>
        </authorList>
    </citation>
    <scope>NUCLEOTIDE SEQUENCE [LARGE SCALE GENOMIC DNA]</scope>
    <source>
        <strain evidence="6 7">HY188</strain>
    </source>
</reference>
<sequence>MYTKASAAHIKAGPDDGLTDGTFTAYASVFGNVDSYGDVVMPGAFADTLTEWKASGNPIPLLFGHNMSDPDYNIGAITDAVEDDHGLKITAALDLDAPKAAQVYRLLKGKRINQMSFAYDVLDAAEGTRQNTDGDPVSVFELRKLHLHEVSVVPIGANDQTEVLAVKTAHRLADRVRADGAAGRVIAPATIDELKAAHDAFGRTLATIDSAKASNDGPPDPASPDGGSREKASPTVPAARVDAIIRILEEENRA</sequence>
<keyword evidence="3" id="KW-0378">Hydrolase</keyword>
<dbReference type="GO" id="GO:0008233">
    <property type="term" value="F:peptidase activity"/>
    <property type="evidence" value="ECO:0007669"/>
    <property type="project" value="UniProtKB-KW"/>
</dbReference>
<name>A0A516X8C0_9ACTN</name>
<dbReference type="EMBL" id="CP041765">
    <property type="protein sequence ID" value="QDQ99319.1"/>
    <property type="molecule type" value="Genomic_DNA"/>
</dbReference>
<keyword evidence="2 6" id="KW-0645">Protease</keyword>
<feature type="domain" description="Prohead serine protease" evidence="5">
    <location>
        <begin position="21"/>
        <end position="168"/>
    </location>
</feature>
<keyword evidence="1" id="KW-1188">Viral release from host cell</keyword>
<feature type="region of interest" description="Disordered" evidence="4">
    <location>
        <begin position="208"/>
        <end position="238"/>
    </location>
</feature>
<evidence type="ECO:0000256" key="2">
    <source>
        <dbReference type="ARBA" id="ARBA00022670"/>
    </source>
</evidence>
<reference evidence="6 7" key="2">
    <citation type="submission" date="2019-07" db="EMBL/GenBank/DDBJ databases">
        <authorList>
            <person name="Huang Y."/>
        </authorList>
    </citation>
    <scope>NUCLEOTIDE SEQUENCE [LARGE SCALE GENOMIC DNA]</scope>
    <source>
        <strain evidence="6 7">HY188</strain>
    </source>
</reference>
<dbReference type="GO" id="GO:0006508">
    <property type="term" value="P:proteolysis"/>
    <property type="evidence" value="ECO:0007669"/>
    <property type="project" value="UniProtKB-KW"/>
</dbReference>
<dbReference type="KEGG" id="toy:FO059_12440"/>
<protein>
    <submittedName>
        <fullName evidence="6">HK97 family phage prohead protease</fullName>
    </submittedName>
</protein>
<dbReference type="InterPro" id="IPR054613">
    <property type="entry name" value="Peptidase_S78_dom"/>
</dbReference>
<keyword evidence="7" id="KW-1185">Reference proteome</keyword>
<evidence type="ECO:0000256" key="1">
    <source>
        <dbReference type="ARBA" id="ARBA00022612"/>
    </source>
</evidence>
<evidence type="ECO:0000256" key="3">
    <source>
        <dbReference type="ARBA" id="ARBA00022801"/>
    </source>
</evidence>
<dbReference type="InterPro" id="IPR006433">
    <property type="entry name" value="Prohead_protease"/>
</dbReference>
<dbReference type="AlphaFoldDB" id="A0A516X8C0"/>
<organism evidence="6 7">
    <name type="scientific">Tomitella fengzijianii</name>
    <dbReference type="NCBI Taxonomy" id="2597660"/>
    <lineage>
        <taxon>Bacteria</taxon>
        <taxon>Bacillati</taxon>
        <taxon>Actinomycetota</taxon>
        <taxon>Actinomycetes</taxon>
        <taxon>Mycobacteriales</taxon>
        <taxon>Tomitella</taxon>
    </lineage>
</organism>
<evidence type="ECO:0000259" key="5">
    <source>
        <dbReference type="Pfam" id="PF04586"/>
    </source>
</evidence>
<gene>
    <name evidence="6" type="ORF">FO059_12440</name>
</gene>
<evidence type="ECO:0000313" key="6">
    <source>
        <dbReference type="EMBL" id="QDQ99319.1"/>
    </source>
</evidence>
<dbReference type="OrthoDB" id="8444243at2"/>
<dbReference type="NCBIfam" id="TIGR01543">
    <property type="entry name" value="proheadase_HK97"/>
    <property type="match status" value="1"/>
</dbReference>
<dbReference type="Pfam" id="PF04586">
    <property type="entry name" value="Peptidase_S78"/>
    <property type="match status" value="1"/>
</dbReference>
<evidence type="ECO:0000256" key="4">
    <source>
        <dbReference type="SAM" id="MobiDB-lite"/>
    </source>
</evidence>
<evidence type="ECO:0000313" key="7">
    <source>
        <dbReference type="Proteomes" id="UP000317344"/>
    </source>
</evidence>
<dbReference type="Proteomes" id="UP000317344">
    <property type="component" value="Chromosome"/>
</dbReference>